<dbReference type="EMBL" id="CAJNOQ010031608">
    <property type="protein sequence ID" value="CAF1580930.1"/>
    <property type="molecule type" value="Genomic_DNA"/>
</dbReference>
<proteinExistence type="predicted"/>
<feature type="compositionally biased region" description="Low complexity" evidence="1">
    <location>
        <begin position="1"/>
        <end position="15"/>
    </location>
</feature>
<organism evidence="3 6">
    <name type="scientific">Didymodactylos carnosus</name>
    <dbReference type="NCBI Taxonomy" id="1234261"/>
    <lineage>
        <taxon>Eukaryota</taxon>
        <taxon>Metazoa</taxon>
        <taxon>Spiralia</taxon>
        <taxon>Gnathifera</taxon>
        <taxon>Rotifera</taxon>
        <taxon>Eurotatoria</taxon>
        <taxon>Bdelloidea</taxon>
        <taxon>Philodinida</taxon>
        <taxon>Philodinidae</taxon>
        <taxon>Didymodactylos</taxon>
    </lineage>
</organism>
<dbReference type="OrthoDB" id="7862313at2759"/>
<feature type="non-terminal residue" evidence="3">
    <location>
        <position position="224"/>
    </location>
</feature>
<reference evidence="3" key="1">
    <citation type="submission" date="2021-02" db="EMBL/GenBank/DDBJ databases">
        <authorList>
            <person name="Nowell W R."/>
        </authorList>
    </citation>
    <scope>NUCLEOTIDE SEQUENCE</scope>
</reference>
<evidence type="ECO:0000313" key="3">
    <source>
        <dbReference type="EMBL" id="CAF1580930.1"/>
    </source>
</evidence>
<evidence type="ECO:0000313" key="2">
    <source>
        <dbReference type="EMBL" id="CAF1429472.1"/>
    </source>
</evidence>
<dbReference type="EMBL" id="CAJOBC010097576">
    <property type="protein sequence ID" value="CAF4448415.1"/>
    <property type="molecule type" value="Genomic_DNA"/>
</dbReference>
<evidence type="ECO:0000313" key="6">
    <source>
        <dbReference type="Proteomes" id="UP000663829"/>
    </source>
</evidence>
<gene>
    <name evidence="3" type="ORF">GPM918_LOCUS41083</name>
    <name evidence="2" type="ORF">OVA965_LOCUS33984</name>
    <name evidence="5" type="ORF">SRO942_LOCUS42096</name>
    <name evidence="4" type="ORF">TMI583_LOCUS34886</name>
</gene>
<dbReference type="Proteomes" id="UP000663829">
    <property type="component" value="Unassembled WGS sequence"/>
</dbReference>
<protein>
    <submittedName>
        <fullName evidence="3">Uncharacterized protein</fullName>
    </submittedName>
</protein>
<evidence type="ECO:0000313" key="4">
    <source>
        <dbReference type="EMBL" id="CAF4227732.1"/>
    </source>
</evidence>
<evidence type="ECO:0000256" key="1">
    <source>
        <dbReference type="SAM" id="MobiDB-lite"/>
    </source>
</evidence>
<dbReference type="EMBL" id="CAJNOK010028041">
    <property type="protein sequence ID" value="CAF1429472.1"/>
    <property type="molecule type" value="Genomic_DNA"/>
</dbReference>
<comment type="caution">
    <text evidence="3">The sequence shown here is derived from an EMBL/GenBank/DDBJ whole genome shotgun (WGS) entry which is preliminary data.</text>
</comment>
<dbReference type="Proteomes" id="UP000677228">
    <property type="component" value="Unassembled WGS sequence"/>
</dbReference>
<feature type="region of interest" description="Disordered" evidence="1">
    <location>
        <begin position="1"/>
        <end position="35"/>
    </location>
</feature>
<dbReference type="EMBL" id="CAJOBA010049814">
    <property type="protein sequence ID" value="CAF4227732.1"/>
    <property type="molecule type" value="Genomic_DNA"/>
</dbReference>
<sequence length="224" mass="24934">EDTESSNNGENTSNGINDQEVAKEVIDDDDEENLEDSKAEELLDERMTIENAHIEEKAAAIEALGNLVENCTIGSSTCRSYSDLCVIINSSTSRSLAEVALDAIKTVLEEVKMDMLKHVPLLEKIAHCTQKVLSYKTKCQQENDDENDDGGDAREQDGQDDAEYDVMLILTGDDLLPVLTSIACTEKVAFFPAYLASIILKLQKRLACGHWILKRWKDLSDMFL</sequence>
<evidence type="ECO:0000313" key="5">
    <source>
        <dbReference type="EMBL" id="CAF4448415.1"/>
    </source>
</evidence>
<name>A0A815Z7Z8_9BILA</name>
<dbReference type="Proteomes" id="UP000681722">
    <property type="component" value="Unassembled WGS sequence"/>
</dbReference>
<accession>A0A815Z7Z8</accession>
<dbReference type="AlphaFoldDB" id="A0A815Z7Z8"/>
<keyword evidence="6" id="KW-1185">Reference proteome</keyword>
<dbReference type="Proteomes" id="UP000682733">
    <property type="component" value="Unassembled WGS sequence"/>
</dbReference>